<protein>
    <submittedName>
        <fullName evidence="2">Uncharacterized protein</fullName>
    </submittedName>
</protein>
<dbReference type="EMBL" id="SRLO01000020">
    <property type="protein sequence ID" value="TNN85466.1"/>
    <property type="molecule type" value="Genomic_DNA"/>
</dbReference>
<evidence type="ECO:0000313" key="2">
    <source>
        <dbReference type="EMBL" id="TNN85466.1"/>
    </source>
</evidence>
<feature type="region of interest" description="Disordered" evidence="1">
    <location>
        <begin position="108"/>
        <end position="128"/>
    </location>
</feature>
<accession>A0A4Z2J5K2</accession>
<dbReference type="Proteomes" id="UP000314294">
    <property type="component" value="Unassembled WGS sequence"/>
</dbReference>
<gene>
    <name evidence="2" type="ORF">EYF80_004098</name>
</gene>
<keyword evidence="3" id="KW-1185">Reference proteome</keyword>
<reference evidence="2 3" key="1">
    <citation type="submission" date="2019-03" db="EMBL/GenBank/DDBJ databases">
        <title>First draft genome of Liparis tanakae, snailfish: a comprehensive survey of snailfish specific genes.</title>
        <authorList>
            <person name="Kim W."/>
            <person name="Song I."/>
            <person name="Jeong J.-H."/>
            <person name="Kim D."/>
            <person name="Kim S."/>
            <person name="Ryu S."/>
            <person name="Song J.Y."/>
            <person name="Lee S.K."/>
        </authorList>
    </citation>
    <scope>NUCLEOTIDE SEQUENCE [LARGE SCALE GENOMIC DNA]</scope>
    <source>
        <tissue evidence="2">Muscle</tissue>
    </source>
</reference>
<organism evidence="2 3">
    <name type="scientific">Liparis tanakae</name>
    <name type="common">Tanaka's snailfish</name>
    <dbReference type="NCBI Taxonomy" id="230148"/>
    <lineage>
        <taxon>Eukaryota</taxon>
        <taxon>Metazoa</taxon>
        <taxon>Chordata</taxon>
        <taxon>Craniata</taxon>
        <taxon>Vertebrata</taxon>
        <taxon>Euteleostomi</taxon>
        <taxon>Actinopterygii</taxon>
        <taxon>Neopterygii</taxon>
        <taxon>Teleostei</taxon>
        <taxon>Neoteleostei</taxon>
        <taxon>Acanthomorphata</taxon>
        <taxon>Eupercaria</taxon>
        <taxon>Perciformes</taxon>
        <taxon>Cottioidei</taxon>
        <taxon>Cottales</taxon>
        <taxon>Liparidae</taxon>
        <taxon>Liparis</taxon>
    </lineage>
</organism>
<proteinExistence type="predicted"/>
<sequence>MVRDAAQLSATSFSDLNGASDCFVFFVTKPSSVTKYYDNCLQPVCNAAHAMELAWSTSTECPLGLQEDCGSRGGVVVELTTSVPAAAAAGLDLHSYLTEDGSHSWLEGRGAGGSAATAGPHSTKQREERVHRELISDQLECLLALQCGAEQTDMSLISVTGKKNDRERKKRRGMRGFDSGRGWNSVY</sequence>
<evidence type="ECO:0000256" key="1">
    <source>
        <dbReference type="SAM" id="MobiDB-lite"/>
    </source>
</evidence>
<evidence type="ECO:0000313" key="3">
    <source>
        <dbReference type="Proteomes" id="UP000314294"/>
    </source>
</evidence>
<comment type="caution">
    <text evidence="2">The sequence shown here is derived from an EMBL/GenBank/DDBJ whole genome shotgun (WGS) entry which is preliminary data.</text>
</comment>
<feature type="region of interest" description="Disordered" evidence="1">
    <location>
        <begin position="161"/>
        <end position="187"/>
    </location>
</feature>
<name>A0A4Z2J5K2_9TELE</name>
<dbReference type="AlphaFoldDB" id="A0A4Z2J5K2"/>